<name>A0A0R1YGY6_9LACO</name>
<dbReference type="FunFam" id="3.40.50.2020:FF:000006">
    <property type="entry name" value="Hypoxanthine phosphoribosyltransferase"/>
    <property type="match status" value="1"/>
</dbReference>
<comment type="cofactor">
    <cofactor evidence="1 16">
        <name>Mg(2+)</name>
        <dbReference type="ChEBI" id="CHEBI:18420"/>
    </cofactor>
</comment>
<comment type="subcellular location">
    <subcellularLocation>
        <location evidence="3 16">Cytoplasm</location>
    </subcellularLocation>
</comment>
<dbReference type="eggNOG" id="COG0634">
    <property type="taxonomic scope" value="Bacteria"/>
</dbReference>
<dbReference type="Pfam" id="PF00156">
    <property type="entry name" value="Pribosyltran"/>
    <property type="match status" value="1"/>
</dbReference>
<sequence>MMNNDIESVLYSQKQVEQRMDEMAKDINKKYAGELPLVVSVMNGAMIFTSDMLRRLDFKLNLDIIKASSYEGAHSTGQVKVVQDLRTDVKGRRVILMEDIIDTGRTLKYLKELLLKRGAKSVEICAMLDKPETRKVDLKGDYIGFDVPDEFLVGYGLDYDGLYRNLPYIGVLKKRIYA</sequence>
<protein>
    <recommendedName>
        <fullName evidence="16">Hypoxanthine phosphoribosyltransferase</fullName>
        <ecNumber evidence="16">2.4.2.8</ecNumber>
    </recommendedName>
</protein>
<accession>A0A0R1YGY6</accession>
<reference evidence="18 19" key="1">
    <citation type="journal article" date="2015" name="Genome Announc.">
        <title>Expanding the biotechnology potential of lactobacilli through comparative genomics of 213 strains and associated genera.</title>
        <authorList>
            <person name="Sun Z."/>
            <person name="Harris H.M."/>
            <person name="McCann A."/>
            <person name="Guo C."/>
            <person name="Argimon S."/>
            <person name="Zhang W."/>
            <person name="Yang X."/>
            <person name="Jeffery I.B."/>
            <person name="Cooney J.C."/>
            <person name="Kagawa T.F."/>
            <person name="Liu W."/>
            <person name="Song Y."/>
            <person name="Salvetti E."/>
            <person name="Wrobel A."/>
            <person name="Rasinkangas P."/>
            <person name="Parkhill J."/>
            <person name="Rea M.C."/>
            <person name="O'Sullivan O."/>
            <person name="Ritari J."/>
            <person name="Douillard F.P."/>
            <person name="Paul Ross R."/>
            <person name="Yang R."/>
            <person name="Briner A.E."/>
            <person name="Felis G.E."/>
            <person name="de Vos W.M."/>
            <person name="Barrangou R."/>
            <person name="Klaenhammer T.R."/>
            <person name="Caufield P.W."/>
            <person name="Cui Y."/>
            <person name="Zhang H."/>
            <person name="O'Toole P.W."/>
        </authorList>
    </citation>
    <scope>NUCLEOTIDE SEQUENCE [LARGE SCALE GENOMIC DNA]</scope>
    <source>
        <strain evidence="18 19">DSM 5661</strain>
    </source>
</reference>
<comment type="pathway">
    <text evidence="4 16">Purine metabolism; IMP biosynthesis via salvage pathway; IMP from hypoxanthine: step 1/1.</text>
</comment>
<dbReference type="PANTHER" id="PTHR43340:SF1">
    <property type="entry name" value="HYPOXANTHINE PHOSPHORIBOSYLTRANSFERASE"/>
    <property type="match status" value="1"/>
</dbReference>
<dbReference type="GO" id="GO:0000287">
    <property type="term" value="F:magnesium ion binding"/>
    <property type="evidence" value="ECO:0007669"/>
    <property type="project" value="TreeGrafter"/>
</dbReference>
<dbReference type="EMBL" id="AZGI01000043">
    <property type="protein sequence ID" value="KRM39211.1"/>
    <property type="molecule type" value="Genomic_DNA"/>
</dbReference>
<dbReference type="NCBIfam" id="TIGR01203">
    <property type="entry name" value="HGPRTase"/>
    <property type="match status" value="1"/>
</dbReference>
<evidence type="ECO:0000256" key="14">
    <source>
        <dbReference type="ARBA" id="ARBA00048811"/>
    </source>
</evidence>
<evidence type="ECO:0000256" key="3">
    <source>
        <dbReference type="ARBA" id="ARBA00004496"/>
    </source>
</evidence>
<evidence type="ECO:0000256" key="1">
    <source>
        <dbReference type="ARBA" id="ARBA00001946"/>
    </source>
</evidence>
<dbReference type="GO" id="GO:0000166">
    <property type="term" value="F:nucleotide binding"/>
    <property type="evidence" value="ECO:0007669"/>
    <property type="project" value="UniProtKB-KW"/>
</dbReference>
<evidence type="ECO:0000256" key="12">
    <source>
        <dbReference type="ARBA" id="ARBA00022741"/>
    </source>
</evidence>
<keyword evidence="19" id="KW-1185">Reference proteome</keyword>
<keyword evidence="13 16" id="KW-0460">Magnesium</keyword>
<comment type="function">
    <text evidence="2">Purine salvage pathway enzyme that catalyzes the transfer of the ribosyl-5-phosphate group from 5-phospho-alpha-D-ribose 1-diphosphate (PRPP) to the N9 position of the 6-oxopurines hypoxanthine and guanine to form the corresponding ribonucleotides IMP (inosine 5'-monophosphate) and GMP (guanosine 5'-monophosphate), with the release of PPi.</text>
</comment>
<keyword evidence="11 16" id="KW-0660">Purine salvage</keyword>
<feature type="domain" description="Phosphoribosyltransferase" evidence="17">
    <location>
        <begin position="10"/>
        <end position="159"/>
    </location>
</feature>
<dbReference type="Gene3D" id="3.40.50.2020">
    <property type="match status" value="1"/>
</dbReference>
<dbReference type="AlphaFoldDB" id="A0A0R1YGY6"/>
<dbReference type="GO" id="GO:0004422">
    <property type="term" value="F:hypoxanthine phosphoribosyltransferase activity"/>
    <property type="evidence" value="ECO:0007669"/>
    <property type="project" value="InterPro"/>
</dbReference>
<keyword evidence="8 16" id="KW-0328">Glycosyltransferase</keyword>
<dbReference type="GO" id="GO:0032263">
    <property type="term" value="P:GMP salvage"/>
    <property type="evidence" value="ECO:0007669"/>
    <property type="project" value="UniProtKB-UniPathway"/>
</dbReference>
<evidence type="ECO:0000256" key="7">
    <source>
        <dbReference type="ARBA" id="ARBA00022490"/>
    </source>
</evidence>
<dbReference type="GO" id="GO:0052657">
    <property type="term" value="F:guanine phosphoribosyltransferase activity"/>
    <property type="evidence" value="ECO:0007669"/>
    <property type="project" value="UniProtKB-ARBA"/>
</dbReference>
<keyword evidence="12 16" id="KW-0547">Nucleotide-binding</keyword>
<evidence type="ECO:0000256" key="4">
    <source>
        <dbReference type="ARBA" id="ARBA00004669"/>
    </source>
</evidence>
<dbReference type="CDD" id="cd06223">
    <property type="entry name" value="PRTases_typeI"/>
    <property type="match status" value="1"/>
</dbReference>
<comment type="caution">
    <text evidence="18">The sequence shown here is derived from an EMBL/GenBank/DDBJ whole genome shotgun (WGS) entry which is preliminary data.</text>
</comment>
<keyword evidence="7 16" id="KW-0963">Cytoplasm</keyword>
<dbReference type="InterPro" id="IPR000836">
    <property type="entry name" value="PRTase_dom"/>
</dbReference>
<evidence type="ECO:0000256" key="16">
    <source>
        <dbReference type="RuleBase" id="RU364099"/>
    </source>
</evidence>
<keyword evidence="10 16" id="KW-0479">Metal-binding</keyword>
<dbReference type="EC" id="2.4.2.8" evidence="16"/>
<keyword evidence="9 16" id="KW-0808">Transferase</keyword>
<evidence type="ECO:0000256" key="9">
    <source>
        <dbReference type="ARBA" id="ARBA00022679"/>
    </source>
</evidence>
<dbReference type="PANTHER" id="PTHR43340">
    <property type="entry name" value="HYPOXANTHINE-GUANINE PHOSPHORIBOSYLTRANSFERASE"/>
    <property type="match status" value="1"/>
</dbReference>
<dbReference type="UniPathway" id="UPA00591">
    <property type="reaction ID" value="UER00648"/>
</dbReference>
<evidence type="ECO:0000256" key="15">
    <source>
        <dbReference type="ARBA" id="ARBA00049402"/>
    </source>
</evidence>
<evidence type="ECO:0000256" key="2">
    <source>
        <dbReference type="ARBA" id="ARBA00002049"/>
    </source>
</evidence>
<evidence type="ECO:0000256" key="11">
    <source>
        <dbReference type="ARBA" id="ARBA00022726"/>
    </source>
</evidence>
<dbReference type="InterPro" id="IPR005904">
    <property type="entry name" value="Hxn_phspho_trans"/>
</dbReference>
<dbReference type="SUPFAM" id="SSF53271">
    <property type="entry name" value="PRTase-like"/>
    <property type="match status" value="1"/>
</dbReference>
<dbReference type="UniPathway" id="UPA00909">
    <property type="reaction ID" value="UER00887"/>
</dbReference>
<comment type="catalytic activity">
    <reaction evidence="15">
        <text>IMP + diphosphate = hypoxanthine + 5-phospho-alpha-D-ribose 1-diphosphate</text>
        <dbReference type="Rhea" id="RHEA:17973"/>
        <dbReference type="ChEBI" id="CHEBI:17368"/>
        <dbReference type="ChEBI" id="CHEBI:33019"/>
        <dbReference type="ChEBI" id="CHEBI:58017"/>
        <dbReference type="ChEBI" id="CHEBI:58053"/>
        <dbReference type="EC" id="2.4.2.8"/>
    </reaction>
    <physiologicalReaction direction="right-to-left" evidence="15">
        <dbReference type="Rhea" id="RHEA:17975"/>
    </physiologicalReaction>
</comment>
<dbReference type="GO" id="GO:0006166">
    <property type="term" value="P:purine ribonucleoside salvage"/>
    <property type="evidence" value="ECO:0007669"/>
    <property type="project" value="UniProtKB-KW"/>
</dbReference>
<evidence type="ECO:0000256" key="5">
    <source>
        <dbReference type="ARBA" id="ARBA00004676"/>
    </source>
</evidence>
<dbReference type="GO" id="GO:0005829">
    <property type="term" value="C:cytosol"/>
    <property type="evidence" value="ECO:0007669"/>
    <property type="project" value="TreeGrafter"/>
</dbReference>
<dbReference type="Proteomes" id="UP000051223">
    <property type="component" value="Unassembled WGS sequence"/>
</dbReference>
<dbReference type="GO" id="GO:0046100">
    <property type="term" value="P:hypoxanthine metabolic process"/>
    <property type="evidence" value="ECO:0007669"/>
    <property type="project" value="TreeGrafter"/>
</dbReference>
<evidence type="ECO:0000256" key="8">
    <source>
        <dbReference type="ARBA" id="ARBA00022676"/>
    </source>
</evidence>
<dbReference type="GO" id="GO:0032264">
    <property type="term" value="P:IMP salvage"/>
    <property type="evidence" value="ECO:0007669"/>
    <property type="project" value="UniProtKB-UniPathway"/>
</dbReference>
<comment type="pathway">
    <text evidence="5">Purine metabolism; GMP biosynthesis via salvage pathway; GMP from guanine: step 1/1.</text>
</comment>
<evidence type="ECO:0000313" key="18">
    <source>
        <dbReference type="EMBL" id="KRM39211.1"/>
    </source>
</evidence>
<organism evidence="18 19">
    <name type="scientific">Lactobacillus hamsteri DSM 5661 = JCM 6256</name>
    <dbReference type="NCBI Taxonomy" id="1423754"/>
    <lineage>
        <taxon>Bacteria</taxon>
        <taxon>Bacillati</taxon>
        <taxon>Bacillota</taxon>
        <taxon>Bacilli</taxon>
        <taxon>Lactobacillales</taxon>
        <taxon>Lactobacillaceae</taxon>
        <taxon>Lactobacillus</taxon>
    </lineage>
</organism>
<evidence type="ECO:0000256" key="6">
    <source>
        <dbReference type="ARBA" id="ARBA00008391"/>
    </source>
</evidence>
<dbReference type="InterPro" id="IPR050408">
    <property type="entry name" value="HGPRT"/>
</dbReference>
<dbReference type="GO" id="GO:0006178">
    <property type="term" value="P:guanine salvage"/>
    <property type="evidence" value="ECO:0007669"/>
    <property type="project" value="TreeGrafter"/>
</dbReference>
<dbReference type="PATRIC" id="fig|1423754.3.peg.1173"/>
<comment type="catalytic activity">
    <reaction evidence="14">
        <text>GMP + diphosphate = guanine + 5-phospho-alpha-D-ribose 1-diphosphate</text>
        <dbReference type="Rhea" id="RHEA:25424"/>
        <dbReference type="ChEBI" id="CHEBI:16235"/>
        <dbReference type="ChEBI" id="CHEBI:33019"/>
        <dbReference type="ChEBI" id="CHEBI:58017"/>
        <dbReference type="ChEBI" id="CHEBI:58115"/>
        <dbReference type="EC" id="2.4.2.8"/>
    </reaction>
    <physiologicalReaction direction="right-to-left" evidence="14">
        <dbReference type="Rhea" id="RHEA:25426"/>
    </physiologicalReaction>
</comment>
<dbReference type="STRING" id="1423754.FC39_GL001140"/>
<comment type="similarity">
    <text evidence="6 16">Belongs to the purine/pyrimidine phosphoribosyltransferase family.</text>
</comment>
<gene>
    <name evidence="18" type="ORF">FC39_GL001140</name>
</gene>
<evidence type="ECO:0000313" key="19">
    <source>
        <dbReference type="Proteomes" id="UP000051223"/>
    </source>
</evidence>
<evidence type="ECO:0000256" key="13">
    <source>
        <dbReference type="ARBA" id="ARBA00022842"/>
    </source>
</evidence>
<evidence type="ECO:0000259" key="17">
    <source>
        <dbReference type="Pfam" id="PF00156"/>
    </source>
</evidence>
<proteinExistence type="inferred from homology"/>
<evidence type="ECO:0000256" key="10">
    <source>
        <dbReference type="ARBA" id="ARBA00022723"/>
    </source>
</evidence>
<dbReference type="InterPro" id="IPR029057">
    <property type="entry name" value="PRTase-like"/>
</dbReference>